<dbReference type="Proteomes" id="UP000198211">
    <property type="component" value="Unassembled WGS sequence"/>
</dbReference>
<name>A0A225UI02_9STRA</name>
<dbReference type="EMBL" id="NBNE01017753">
    <property type="protein sequence ID" value="OWY92591.1"/>
    <property type="molecule type" value="Genomic_DNA"/>
</dbReference>
<feature type="non-terminal residue" evidence="2">
    <location>
        <position position="153"/>
    </location>
</feature>
<feature type="transmembrane region" description="Helical" evidence="1">
    <location>
        <begin position="66"/>
        <end position="87"/>
    </location>
</feature>
<evidence type="ECO:0000256" key="1">
    <source>
        <dbReference type="SAM" id="Phobius"/>
    </source>
</evidence>
<keyword evidence="3" id="KW-1185">Reference proteome</keyword>
<accession>A0A225UI02</accession>
<evidence type="ECO:0000313" key="2">
    <source>
        <dbReference type="EMBL" id="OWY92591.1"/>
    </source>
</evidence>
<sequence>MFEVNATNELEAKFEVMDSDDPEAYEQTKKFPQELPMENDYELSRYFVRSCYPEYYDLILNKLEEFQIVTVTGTTGIGMSVFYGYFFERCKSARPPSYNFIEEQRKAALQRKDKLLFLYDGPPQFEPKYPTKMVCFVSPNENWLKMMAKKEEA</sequence>
<keyword evidence="1" id="KW-0812">Transmembrane</keyword>
<organism evidence="2 3">
    <name type="scientific">Phytophthora megakarya</name>
    <dbReference type="NCBI Taxonomy" id="4795"/>
    <lineage>
        <taxon>Eukaryota</taxon>
        <taxon>Sar</taxon>
        <taxon>Stramenopiles</taxon>
        <taxon>Oomycota</taxon>
        <taxon>Peronosporomycetes</taxon>
        <taxon>Peronosporales</taxon>
        <taxon>Peronosporaceae</taxon>
        <taxon>Phytophthora</taxon>
    </lineage>
</organism>
<keyword evidence="1" id="KW-0472">Membrane</keyword>
<evidence type="ECO:0000313" key="3">
    <source>
        <dbReference type="Proteomes" id="UP000198211"/>
    </source>
</evidence>
<comment type="caution">
    <text evidence="2">The sequence shown here is derived from an EMBL/GenBank/DDBJ whole genome shotgun (WGS) entry which is preliminary data.</text>
</comment>
<protein>
    <submittedName>
        <fullName evidence="2">Uncharacterized protein</fullName>
    </submittedName>
</protein>
<reference evidence="3" key="1">
    <citation type="submission" date="2017-03" db="EMBL/GenBank/DDBJ databases">
        <title>Phytopthora megakarya and P. palmivora, two closely related causual agents of cacao black pod achieved similar genome size and gene model numbers by different mechanisms.</title>
        <authorList>
            <person name="Ali S."/>
            <person name="Shao J."/>
            <person name="Larry D.J."/>
            <person name="Kronmiller B."/>
            <person name="Shen D."/>
            <person name="Strem M.D."/>
            <person name="Melnick R.L."/>
            <person name="Guiltinan M.J."/>
            <person name="Tyler B.M."/>
            <person name="Meinhardt L.W."/>
            <person name="Bailey B.A."/>
        </authorList>
    </citation>
    <scope>NUCLEOTIDE SEQUENCE [LARGE SCALE GENOMIC DNA]</scope>
    <source>
        <strain evidence="3">zdho120</strain>
    </source>
</reference>
<dbReference type="OrthoDB" id="129223at2759"/>
<dbReference type="AlphaFoldDB" id="A0A225UI02"/>
<gene>
    <name evidence="2" type="ORF">PHMEG_00038349</name>
</gene>
<keyword evidence="1" id="KW-1133">Transmembrane helix</keyword>
<proteinExistence type="predicted"/>